<reference evidence="2" key="1">
    <citation type="submission" date="2016-12" db="EMBL/GenBank/DDBJ databases">
        <authorList>
            <person name="Varghese N."/>
            <person name="Submissions S."/>
        </authorList>
    </citation>
    <scope>NUCLEOTIDE SEQUENCE [LARGE SCALE GENOMIC DNA]</scope>
    <source>
        <strain evidence="2">DSM 16779</strain>
    </source>
</reference>
<evidence type="ECO:0000313" key="2">
    <source>
        <dbReference type="Proteomes" id="UP000184782"/>
    </source>
</evidence>
<dbReference type="EMBL" id="FSRQ01000001">
    <property type="protein sequence ID" value="SIN82637.1"/>
    <property type="molecule type" value="Genomic_DNA"/>
</dbReference>
<sequence length="91" mass="10759">MNFSGKYDILSKSLYFNPGEFYIYDYSQISNLKLISLIELLRIRTTGIYNSLLNWNISLSNVIMPIYLKSKNEQDSDIYFKDVEQLVLNFQ</sequence>
<protein>
    <submittedName>
        <fullName evidence="1">Uncharacterized protein</fullName>
    </submittedName>
</protein>
<evidence type="ECO:0000313" key="1">
    <source>
        <dbReference type="EMBL" id="SIN82637.1"/>
    </source>
</evidence>
<accession>A0A1N6EI66</accession>
<organism evidence="1 2">
    <name type="scientific">Chryseobacterium scophthalmum</name>
    <dbReference type="NCBI Taxonomy" id="59733"/>
    <lineage>
        <taxon>Bacteria</taxon>
        <taxon>Pseudomonadati</taxon>
        <taxon>Bacteroidota</taxon>
        <taxon>Flavobacteriia</taxon>
        <taxon>Flavobacteriales</taxon>
        <taxon>Weeksellaceae</taxon>
        <taxon>Chryseobacterium group</taxon>
        <taxon>Chryseobacterium</taxon>
    </lineage>
</organism>
<name>A0A1N6EI66_9FLAO</name>
<gene>
    <name evidence="1" type="ORF">SAMN05421769_0388</name>
</gene>
<dbReference type="AlphaFoldDB" id="A0A1N6EI66"/>
<proteinExistence type="predicted"/>
<dbReference type="Proteomes" id="UP000184782">
    <property type="component" value="Unassembled WGS sequence"/>
</dbReference>
<keyword evidence="2" id="KW-1185">Reference proteome</keyword>